<dbReference type="RefSeq" id="XP_029241832.1">
    <property type="nucleotide sequence ID" value="XM_029378320.1"/>
</dbReference>
<sequence>MRAALKDKTKNEEEKGRDEAQPFPLALPLSIIQQPFVRAIIVENEAMLQEITHLRRVRQDHAEECRQHVRTAETAARQLLTMLEAEGRLELCVAWQKRLMGGLCETMEELEALREENAALQQVIVKVQKDLGEPEMHSSLLWSDGDVTPARVITAVDRGSKLYANYTIPLTKRADSNSPRVSFRLSRKRGCDSGDSWLFSPAGVTAVERSLSQQPT</sequence>
<gene>
    <name evidence="2" type="ORF">TraAM80_01268</name>
</gene>
<dbReference type="AlphaFoldDB" id="A0A3R7RQT7"/>
<name>A0A3R7RQT7_TRYRA</name>
<evidence type="ECO:0000313" key="3">
    <source>
        <dbReference type="Proteomes" id="UP000283634"/>
    </source>
</evidence>
<evidence type="ECO:0000256" key="1">
    <source>
        <dbReference type="SAM" id="MobiDB-lite"/>
    </source>
</evidence>
<dbReference type="GeneID" id="40325201"/>
<dbReference type="Proteomes" id="UP000283634">
    <property type="component" value="Unassembled WGS sequence"/>
</dbReference>
<keyword evidence="3" id="KW-1185">Reference proteome</keyword>
<accession>A0A3R7RQT7</accession>
<comment type="caution">
    <text evidence="2">The sequence shown here is derived from an EMBL/GenBank/DDBJ whole genome shotgun (WGS) entry which is preliminary data.</text>
</comment>
<dbReference type="OrthoDB" id="250744at2759"/>
<feature type="region of interest" description="Disordered" evidence="1">
    <location>
        <begin position="1"/>
        <end position="20"/>
    </location>
</feature>
<protein>
    <submittedName>
        <fullName evidence="2">Uncharacterized protein</fullName>
    </submittedName>
</protein>
<dbReference type="EMBL" id="MKGL01000025">
    <property type="protein sequence ID" value="RNF10884.1"/>
    <property type="molecule type" value="Genomic_DNA"/>
</dbReference>
<dbReference type="VEuPathDB" id="TriTrypDB:TRSC58_02282"/>
<organism evidence="2 3">
    <name type="scientific">Trypanosoma rangeli</name>
    <dbReference type="NCBI Taxonomy" id="5698"/>
    <lineage>
        <taxon>Eukaryota</taxon>
        <taxon>Discoba</taxon>
        <taxon>Euglenozoa</taxon>
        <taxon>Kinetoplastea</taxon>
        <taxon>Metakinetoplastina</taxon>
        <taxon>Trypanosomatida</taxon>
        <taxon>Trypanosomatidae</taxon>
        <taxon>Trypanosoma</taxon>
        <taxon>Herpetosoma</taxon>
    </lineage>
</organism>
<proteinExistence type="predicted"/>
<evidence type="ECO:0000313" key="2">
    <source>
        <dbReference type="EMBL" id="RNF10884.1"/>
    </source>
</evidence>
<dbReference type="OMA" id="AKERCQH"/>
<reference evidence="2 3" key="1">
    <citation type="journal article" date="2018" name="BMC Genomics">
        <title>Genomic comparison of Trypanosoma conorhini and Trypanosoma rangeli to Trypanosoma cruzi strains of high and low virulence.</title>
        <authorList>
            <person name="Bradwell K.R."/>
            <person name="Koparde V.N."/>
            <person name="Matveyev A.V."/>
            <person name="Serrano M.G."/>
            <person name="Alves J.M."/>
            <person name="Parikh H."/>
            <person name="Huang B."/>
            <person name="Lee V."/>
            <person name="Espinosa-Alvarez O."/>
            <person name="Ortiz P.A."/>
            <person name="Costa-Martins A.G."/>
            <person name="Teixeira M.M."/>
            <person name="Buck G.A."/>
        </authorList>
    </citation>
    <scope>NUCLEOTIDE SEQUENCE [LARGE SCALE GENOMIC DNA]</scope>
    <source>
        <strain evidence="2 3">AM80</strain>
    </source>
</reference>